<accession>A0ABQ0B8I7</accession>
<evidence type="ECO:0000259" key="3">
    <source>
        <dbReference type="Pfam" id="PF23750"/>
    </source>
</evidence>
<feature type="compositionally biased region" description="Polar residues" evidence="1">
    <location>
        <begin position="243"/>
        <end position="262"/>
    </location>
</feature>
<feature type="compositionally biased region" description="Basic and acidic residues" evidence="1">
    <location>
        <begin position="215"/>
        <end position="229"/>
    </location>
</feature>
<keyword evidence="2" id="KW-0812">Transmembrane</keyword>
<dbReference type="EMBL" id="BAABYW010000001">
    <property type="protein sequence ID" value="GAA6407767.1"/>
    <property type="molecule type" value="Genomic_DNA"/>
</dbReference>
<gene>
    <name evidence="4" type="ORF">K040078D81_18840</name>
</gene>
<feature type="transmembrane region" description="Helical" evidence="2">
    <location>
        <begin position="43"/>
        <end position="62"/>
    </location>
</feature>
<keyword evidence="5" id="KW-1185">Reference proteome</keyword>
<feature type="compositionally biased region" description="Basic and acidic residues" evidence="1">
    <location>
        <begin position="167"/>
        <end position="197"/>
    </location>
</feature>
<evidence type="ECO:0000256" key="1">
    <source>
        <dbReference type="SAM" id="MobiDB-lite"/>
    </source>
</evidence>
<name>A0ABQ0B8I7_9FIRM</name>
<organism evidence="4 5">
    <name type="scientific">Blautia hominis</name>
    <dbReference type="NCBI Taxonomy" id="2025493"/>
    <lineage>
        <taxon>Bacteria</taxon>
        <taxon>Bacillati</taxon>
        <taxon>Bacillota</taxon>
        <taxon>Clostridia</taxon>
        <taxon>Lachnospirales</taxon>
        <taxon>Lachnospiraceae</taxon>
        <taxon>Blautia</taxon>
    </lineage>
</organism>
<keyword evidence="2" id="KW-1133">Transmembrane helix</keyword>
<feature type="compositionally biased region" description="Basic and acidic residues" evidence="1">
    <location>
        <begin position="263"/>
        <end position="275"/>
    </location>
</feature>
<comment type="caution">
    <text evidence="4">The sequence shown here is derived from an EMBL/GenBank/DDBJ whole genome shotgun (WGS) entry which is preliminary data.</text>
</comment>
<dbReference type="RefSeq" id="WP_390404863.1">
    <property type="nucleotide sequence ID" value="NZ_BAABYW010000001.1"/>
</dbReference>
<reference evidence="4 5" key="1">
    <citation type="submission" date="2024-04" db="EMBL/GenBank/DDBJ databases">
        <title>Defined microbial consortia suppress multidrug-resistant proinflammatory Enterobacteriaceae via ecological control.</title>
        <authorList>
            <person name="Furuichi M."/>
            <person name="Kawaguchi T."/>
            <person name="Pust M."/>
            <person name="Yasuma K."/>
            <person name="Plichta D."/>
            <person name="Hasegawa N."/>
            <person name="Ohya T."/>
            <person name="Bhattarai S."/>
            <person name="Sasajima S."/>
            <person name="Aoto Y."/>
            <person name="Tuganbaev T."/>
            <person name="Yaginuma M."/>
            <person name="Ueda M."/>
            <person name="Okahashi N."/>
            <person name="Amafuji K."/>
            <person name="Kiridooshi Y."/>
            <person name="Sugita K."/>
            <person name="Strazar M."/>
            <person name="Skelly A."/>
            <person name="Suda W."/>
            <person name="Hattori M."/>
            <person name="Nakamoto N."/>
            <person name="Caballero S."/>
            <person name="Norman J."/>
            <person name="Olle B."/>
            <person name="Tanoue T."/>
            <person name="Arita M."/>
            <person name="Bucci V."/>
            <person name="Atarashi K."/>
            <person name="Xavier R."/>
            <person name="Honda K."/>
        </authorList>
    </citation>
    <scope>NUCLEOTIDE SEQUENCE [LARGE SCALE GENOMIC DNA]</scope>
    <source>
        <strain evidence="5">k04-0078-D8-1</strain>
    </source>
</reference>
<keyword evidence="2" id="KW-0472">Membrane</keyword>
<feature type="domain" description="Anti-sigma factor RsgI-like middle" evidence="3">
    <location>
        <begin position="72"/>
        <end position="169"/>
    </location>
</feature>
<sequence length="275" mass="31198">MSRKIRDAFDSVKADEQMKEKTKENLMAQLEHCSKRRFYQRPVFYRTLAGALLLVLVFAGSMKAYEIKAEAAYITMEGPVEIGLSVNGKDTVISAEGLNADGENIVSQVDVTGMHYREALQAIMETDSYQECQGGRAKVKVSCHDDKQEADMQQSADETCHSYGRQYREHHGQEHEEETEGHREKHSGQYGRKHGDAVWENQPEGQQENQPEGQQKNRPEGQQKNRPEGQQENQPEGQLKDQPGSQQENQQRIRSSDASGNDNGEHGYRNGHHEQ</sequence>
<proteinExistence type="predicted"/>
<evidence type="ECO:0000313" key="4">
    <source>
        <dbReference type="EMBL" id="GAA6407767.1"/>
    </source>
</evidence>
<evidence type="ECO:0000313" key="5">
    <source>
        <dbReference type="Proteomes" id="UP001600943"/>
    </source>
</evidence>
<feature type="compositionally biased region" description="Low complexity" evidence="1">
    <location>
        <begin position="200"/>
        <end position="214"/>
    </location>
</feature>
<dbReference type="Pfam" id="PF23750">
    <property type="entry name" value="RsgI_M"/>
    <property type="match status" value="1"/>
</dbReference>
<protein>
    <recommendedName>
        <fullName evidence="3">Anti-sigma factor RsgI-like middle domain-containing protein</fullName>
    </recommendedName>
</protein>
<dbReference type="Proteomes" id="UP001600943">
    <property type="component" value="Unassembled WGS sequence"/>
</dbReference>
<dbReference type="InterPro" id="IPR055431">
    <property type="entry name" value="RsgI_M"/>
</dbReference>
<feature type="region of interest" description="Disordered" evidence="1">
    <location>
        <begin position="167"/>
        <end position="275"/>
    </location>
</feature>
<evidence type="ECO:0000256" key="2">
    <source>
        <dbReference type="SAM" id="Phobius"/>
    </source>
</evidence>